<reference evidence="3" key="1">
    <citation type="journal article" date="2014" name="Science">
        <title>Ancient hybridizations among the ancestral genomes of bread wheat.</title>
        <authorList>
            <consortium name="International Wheat Genome Sequencing Consortium,"/>
            <person name="Marcussen T."/>
            <person name="Sandve S.R."/>
            <person name="Heier L."/>
            <person name="Spannagl M."/>
            <person name="Pfeifer M."/>
            <person name="Jakobsen K.S."/>
            <person name="Wulff B.B."/>
            <person name="Steuernagel B."/>
            <person name="Mayer K.F."/>
            <person name="Olsen O.A."/>
        </authorList>
    </citation>
    <scope>NUCLEOTIDE SEQUENCE [LARGE SCALE GENOMIC DNA]</scope>
    <source>
        <strain evidence="3">cv. AL8/78</strain>
    </source>
</reference>
<dbReference type="AlphaFoldDB" id="A0A453QBT0"/>
<accession>A0A453QBT0</accession>
<evidence type="ECO:0000313" key="2">
    <source>
        <dbReference type="EnsemblPlants" id="AET7Gv20027800.1"/>
    </source>
</evidence>
<dbReference type="GeneID" id="120967923"/>
<dbReference type="Proteomes" id="UP000015105">
    <property type="component" value="Chromosome 7D"/>
</dbReference>
<keyword evidence="1" id="KW-1133">Transmembrane helix</keyword>
<feature type="transmembrane region" description="Helical" evidence="1">
    <location>
        <begin position="78"/>
        <end position="99"/>
    </location>
</feature>
<name>A0A453QBT0_AEGTS</name>
<reference evidence="2" key="3">
    <citation type="journal article" date="2017" name="Nature">
        <title>Genome sequence of the progenitor of the wheat D genome Aegilops tauschii.</title>
        <authorList>
            <person name="Luo M.C."/>
            <person name="Gu Y.Q."/>
            <person name="Puiu D."/>
            <person name="Wang H."/>
            <person name="Twardziok S.O."/>
            <person name="Deal K.R."/>
            <person name="Huo N."/>
            <person name="Zhu T."/>
            <person name="Wang L."/>
            <person name="Wang Y."/>
            <person name="McGuire P.E."/>
            <person name="Liu S."/>
            <person name="Long H."/>
            <person name="Ramasamy R.K."/>
            <person name="Rodriguez J.C."/>
            <person name="Van S.L."/>
            <person name="Yuan L."/>
            <person name="Wang Z."/>
            <person name="Xia Z."/>
            <person name="Xiao L."/>
            <person name="Anderson O.D."/>
            <person name="Ouyang S."/>
            <person name="Liang Y."/>
            <person name="Zimin A.V."/>
            <person name="Pertea G."/>
            <person name="Qi P."/>
            <person name="Bennetzen J.L."/>
            <person name="Dai X."/>
            <person name="Dawson M.W."/>
            <person name="Muller H.G."/>
            <person name="Kugler K."/>
            <person name="Rivarola-Duarte L."/>
            <person name="Spannagl M."/>
            <person name="Mayer K.F.X."/>
            <person name="Lu F.H."/>
            <person name="Bevan M.W."/>
            <person name="Leroy P."/>
            <person name="Li P."/>
            <person name="You F.M."/>
            <person name="Sun Q."/>
            <person name="Liu Z."/>
            <person name="Lyons E."/>
            <person name="Wicker T."/>
            <person name="Salzberg S.L."/>
            <person name="Devos K.M."/>
            <person name="Dvorak J."/>
        </authorList>
    </citation>
    <scope>NUCLEOTIDE SEQUENCE [LARGE SCALE GENOMIC DNA]</scope>
    <source>
        <strain evidence="2">cv. AL8/78</strain>
    </source>
</reference>
<protein>
    <submittedName>
        <fullName evidence="2">Uncharacterized protein</fullName>
    </submittedName>
</protein>
<reference evidence="2" key="4">
    <citation type="submission" date="2019-03" db="UniProtKB">
        <authorList>
            <consortium name="EnsemblPlants"/>
        </authorList>
    </citation>
    <scope>IDENTIFICATION</scope>
</reference>
<dbReference type="OrthoDB" id="10400143at2759"/>
<proteinExistence type="predicted"/>
<dbReference type="KEGG" id="ats:120967923"/>
<dbReference type="EnsemblPlants" id="AET7Gv20027800.1">
    <property type="protein sequence ID" value="AET7Gv20027800.1"/>
    <property type="gene ID" value="AET7Gv20027800"/>
</dbReference>
<evidence type="ECO:0000256" key="1">
    <source>
        <dbReference type="SAM" id="Phobius"/>
    </source>
</evidence>
<keyword evidence="3" id="KW-1185">Reference proteome</keyword>
<keyword evidence="1" id="KW-0812">Transmembrane</keyword>
<dbReference type="Gramene" id="AET7Gv20027800.1">
    <property type="protein sequence ID" value="AET7Gv20027800.1"/>
    <property type="gene ID" value="AET7Gv20027800"/>
</dbReference>
<keyword evidence="1" id="KW-0472">Membrane</keyword>
<sequence>MSMALRNLATRMRSPAAAVLRPRVSPPPLRFRLFSSLEEDRESAIRLYQENLATLDRVKKHQEFMRARVGFLEKGNKCLSWSLLLMPILTVAVILKAIAG</sequence>
<reference evidence="3" key="2">
    <citation type="journal article" date="2017" name="Nat. Plants">
        <title>The Aegilops tauschii genome reveals multiple impacts of transposons.</title>
        <authorList>
            <person name="Zhao G."/>
            <person name="Zou C."/>
            <person name="Li K."/>
            <person name="Wang K."/>
            <person name="Li T."/>
            <person name="Gao L."/>
            <person name="Zhang X."/>
            <person name="Wang H."/>
            <person name="Yang Z."/>
            <person name="Liu X."/>
            <person name="Jiang W."/>
            <person name="Mao L."/>
            <person name="Kong X."/>
            <person name="Jiao Y."/>
            <person name="Jia J."/>
        </authorList>
    </citation>
    <scope>NUCLEOTIDE SEQUENCE [LARGE SCALE GENOMIC DNA]</scope>
    <source>
        <strain evidence="3">cv. AL8/78</strain>
    </source>
</reference>
<dbReference type="RefSeq" id="XP_040250149.1">
    <property type="nucleotide sequence ID" value="XM_040394215.3"/>
</dbReference>
<reference evidence="2" key="5">
    <citation type="journal article" date="2021" name="G3 (Bethesda)">
        <title>Aegilops tauschii genome assembly Aet v5.0 features greater sequence contiguity and improved annotation.</title>
        <authorList>
            <person name="Wang L."/>
            <person name="Zhu T."/>
            <person name="Rodriguez J.C."/>
            <person name="Deal K.R."/>
            <person name="Dubcovsky J."/>
            <person name="McGuire P.E."/>
            <person name="Lux T."/>
            <person name="Spannagl M."/>
            <person name="Mayer K.F.X."/>
            <person name="Baldrich P."/>
            <person name="Meyers B.C."/>
            <person name="Huo N."/>
            <person name="Gu Y.Q."/>
            <person name="Zhou H."/>
            <person name="Devos K.M."/>
            <person name="Bennetzen J.L."/>
            <person name="Unver T."/>
            <person name="Budak H."/>
            <person name="Gulick P.J."/>
            <person name="Galiba G."/>
            <person name="Kalapos B."/>
            <person name="Nelson D.R."/>
            <person name="Li P."/>
            <person name="You F.M."/>
            <person name="Luo M.C."/>
            <person name="Dvorak J."/>
        </authorList>
    </citation>
    <scope>NUCLEOTIDE SEQUENCE [LARGE SCALE GENOMIC DNA]</scope>
    <source>
        <strain evidence="2">cv. AL8/78</strain>
    </source>
</reference>
<evidence type="ECO:0000313" key="3">
    <source>
        <dbReference type="Proteomes" id="UP000015105"/>
    </source>
</evidence>
<organism evidence="2 3">
    <name type="scientific">Aegilops tauschii subsp. strangulata</name>
    <name type="common">Goatgrass</name>
    <dbReference type="NCBI Taxonomy" id="200361"/>
    <lineage>
        <taxon>Eukaryota</taxon>
        <taxon>Viridiplantae</taxon>
        <taxon>Streptophyta</taxon>
        <taxon>Embryophyta</taxon>
        <taxon>Tracheophyta</taxon>
        <taxon>Spermatophyta</taxon>
        <taxon>Magnoliopsida</taxon>
        <taxon>Liliopsida</taxon>
        <taxon>Poales</taxon>
        <taxon>Poaceae</taxon>
        <taxon>BOP clade</taxon>
        <taxon>Pooideae</taxon>
        <taxon>Triticodae</taxon>
        <taxon>Triticeae</taxon>
        <taxon>Triticinae</taxon>
        <taxon>Aegilops</taxon>
    </lineage>
</organism>
<dbReference type="OMA" id="XMALRTI"/>